<keyword evidence="9" id="KW-0046">Antibiotic resistance</keyword>
<gene>
    <name evidence="11" type="ORF">AWN73_09665</name>
</gene>
<dbReference type="GO" id="GO:0005886">
    <property type="term" value="C:plasma membrane"/>
    <property type="evidence" value="ECO:0007669"/>
    <property type="project" value="UniProtKB-SubCell"/>
</dbReference>
<feature type="transmembrane region" description="Helical" evidence="10">
    <location>
        <begin position="273"/>
        <end position="294"/>
    </location>
</feature>
<evidence type="ECO:0000256" key="6">
    <source>
        <dbReference type="ARBA" id="ARBA00022692"/>
    </source>
</evidence>
<keyword evidence="5" id="KW-1003">Cell membrane</keyword>
<evidence type="ECO:0000256" key="7">
    <source>
        <dbReference type="ARBA" id="ARBA00022989"/>
    </source>
</evidence>
<accession>A0A2S7FDK8</accession>
<comment type="subcellular location">
    <subcellularLocation>
        <location evidence="1">Cell membrane</location>
        <topology evidence="1">Multi-pass membrane protein</topology>
    </subcellularLocation>
</comment>
<reference evidence="11 12" key="1">
    <citation type="submission" date="2016-01" db="EMBL/GenBank/DDBJ databases">
        <title>Characterization of the Clostridium difficile lineages that are prevalent in Hong Kong and China.</title>
        <authorList>
            <person name="Kwok J.S.-L."/>
            <person name="Lam W.-Y."/>
            <person name="Ip M."/>
            <person name="Chan T.-F."/>
            <person name="Hawkey P.M."/>
            <person name="Tsui S.K.-W."/>
        </authorList>
    </citation>
    <scope>NUCLEOTIDE SEQUENCE [LARGE SCALE GENOMIC DNA]</scope>
    <source>
        <strain evidence="11 12">300064</strain>
    </source>
</reference>
<feature type="transmembrane region" description="Helical" evidence="10">
    <location>
        <begin position="49"/>
        <end position="78"/>
    </location>
</feature>
<feature type="transmembrane region" description="Helical" evidence="10">
    <location>
        <begin position="168"/>
        <end position="190"/>
    </location>
</feature>
<dbReference type="GO" id="GO:0042910">
    <property type="term" value="F:xenobiotic transmembrane transporter activity"/>
    <property type="evidence" value="ECO:0007669"/>
    <property type="project" value="InterPro"/>
</dbReference>
<dbReference type="PIRSF" id="PIRSF006603">
    <property type="entry name" value="DinF"/>
    <property type="match status" value="1"/>
</dbReference>
<dbReference type="RefSeq" id="WP_027634735.1">
    <property type="nucleotide sequence ID" value="NZ_CANCWB010000002.1"/>
</dbReference>
<dbReference type="Proteomes" id="UP000238081">
    <property type="component" value="Unassembled WGS sequence"/>
</dbReference>
<protein>
    <recommendedName>
        <fullName evidence="3">Multidrug export protein MepA</fullName>
    </recommendedName>
</protein>
<feature type="transmembrane region" description="Helical" evidence="10">
    <location>
        <begin position="321"/>
        <end position="339"/>
    </location>
</feature>
<dbReference type="InterPro" id="IPR051327">
    <property type="entry name" value="MATE_MepA_subfamily"/>
</dbReference>
<evidence type="ECO:0000256" key="9">
    <source>
        <dbReference type="ARBA" id="ARBA00023251"/>
    </source>
</evidence>
<evidence type="ECO:0000256" key="3">
    <source>
        <dbReference type="ARBA" id="ARBA00022106"/>
    </source>
</evidence>
<keyword evidence="4" id="KW-0813">Transport</keyword>
<feature type="transmembrane region" description="Helical" evidence="10">
    <location>
        <begin position="351"/>
        <end position="378"/>
    </location>
</feature>
<evidence type="ECO:0000313" key="11">
    <source>
        <dbReference type="EMBL" id="PPV16770.1"/>
    </source>
</evidence>
<comment type="caution">
    <text evidence="11">The sequence shown here is derived from an EMBL/GenBank/DDBJ whole genome shotgun (WGS) entry which is preliminary data.</text>
</comment>
<evidence type="ECO:0000256" key="4">
    <source>
        <dbReference type="ARBA" id="ARBA00022448"/>
    </source>
</evidence>
<organism evidence="11 12">
    <name type="scientific">Clostridium butyricum</name>
    <dbReference type="NCBI Taxonomy" id="1492"/>
    <lineage>
        <taxon>Bacteria</taxon>
        <taxon>Bacillati</taxon>
        <taxon>Bacillota</taxon>
        <taxon>Clostridia</taxon>
        <taxon>Eubacteriales</taxon>
        <taxon>Clostridiaceae</taxon>
        <taxon>Clostridium</taxon>
    </lineage>
</organism>
<evidence type="ECO:0000256" key="10">
    <source>
        <dbReference type="SAM" id="Phobius"/>
    </source>
</evidence>
<keyword evidence="8 10" id="KW-0472">Membrane</keyword>
<dbReference type="AlphaFoldDB" id="A0A2S7FDK8"/>
<evidence type="ECO:0000256" key="8">
    <source>
        <dbReference type="ARBA" id="ARBA00023136"/>
    </source>
</evidence>
<feature type="transmembrane region" description="Helical" evidence="10">
    <location>
        <begin position="196"/>
        <end position="217"/>
    </location>
</feature>
<dbReference type="PANTHER" id="PTHR43823">
    <property type="entry name" value="SPORULATION PROTEIN YKVU"/>
    <property type="match status" value="1"/>
</dbReference>
<evidence type="ECO:0000313" key="12">
    <source>
        <dbReference type="Proteomes" id="UP000238081"/>
    </source>
</evidence>
<dbReference type="Pfam" id="PF01554">
    <property type="entry name" value="MatE"/>
    <property type="match status" value="2"/>
</dbReference>
<evidence type="ECO:0000256" key="5">
    <source>
        <dbReference type="ARBA" id="ARBA00022475"/>
    </source>
</evidence>
<feature type="transmembrane region" description="Helical" evidence="10">
    <location>
        <begin position="98"/>
        <end position="117"/>
    </location>
</feature>
<name>A0A2S7FDK8_CLOBU</name>
<keyword evidence="7 10" id="KW-1133">Transmembrane helix</keyword>
<feature type="transmembrane region" description="Helical" evidence="10">
    <location>
        <begin position="12"/>
        <end position="29"/>
    </location>
</feature>
<feature type="transmembrane region" description="Helical" evidence="10">
    <location>
        <begin position="425"/>
        <end position="443"/>
    </location>
</feature>
<dbReference type="NCBIfam" id="TIGR00797">
    <property type="entry name" value="matE"/>
    <property type="match status" value="1"/>
</dbReference>
<dbReference type="GO" id="GO:0046677">
    <property type="term" value="P:response to antibiotic"/>
    <property type="evidence" value="ECO:0007669"/>
    <property type="project" value="UniProtKB-KW"/>
</dbReference>
<dbReference type="GO" id="GO:0015297">
    <property type="term" value="F:antiporter activity"/>
    <property type="evidence" value="ECO:0007669"/>
    <property type="project" value="InterPro"/>
</dbReference>
<proteinExistence type="inferred from homology"/>
<keyword evidence="6 10" id="KW-0812">Transmembrane</keyword>
<dbReference type="CDD" id="cd13143">
    <property type="entry name" value="MATE_MepA_like"/>
    <property type="match status" value="1"/>
</dbReference>
<sequence>MKSRSIFEEKSINQLIVLFSFPTICSLVLESLSSMIDTVFAGHLGNISTIALSAMGIINPILLLLIAAQLIFGVSTSLLISKRLGENSQEKINNTFKVGFYSCCISSVSISLLIFLFENQILSVLGASGEVIILAKEYLNIALIFNVFSSTGYMLVNNIRAFGYPKIEIMVGVISTIINIVFNVIFTFILNMGIKGIALSTLISEVFYFGFSIIFLIRKGLWIKKSSFDFKESKEILISLVKIGFVQFLMQSLNSVSGFIINKVLIKYGSVSYVGAWSICSNINMVILLPLIGLTQGVQSVISYFHGSKDKNREDMVKSKIVRYSLIYSICVTVLVYIFSREILNVFTEDINLIMLSIPIIKIVVITFPLVGLIYTLITFMQVLGQESSASKLELMRQVVFTIPLVIIIPILFSNYNILNVEPQLAVFFSMPISTILIIIIYFKKIKTILKCIL</sequence>
<feature type="transmembrane region" description="Helical" evidence="10">
    <location>
        <begin position="399"/>
        <end position="419"/>
    </location>
</feature>
<feature type="transmembrane region" description="Helical" evidence="10">
    <location>
        <begin position="137"/>
        <end position="156"/>
    </location>
</feature>
<dbReference type="PANTHER" id="PTHR43823:SF3">
    <property type="entry name" value="MULTIDRUG EXPORT PROTEIN MEPA"/>
    <property type="match status" value="1"/>
</dbReference>
<evidence type="ECO:0000256" key="1">
    <source>
        <dbReference type="ARBA" id="ARBA00004651"/>
    </source>
</evidence>
<dbReference type="EMBL" id="LRDH01000067">
    <property type="protein sequence ID" value="PPV16770.1"/>
    <property type="molecule type" value="Genomic_DNA"/>
</dbReference>
<dbReference type="InterPro" id="IPR045070">
    <property type="entry name" value="MATE_MepA-like"/>
</dbReference>
<evidence type="ECO:0000256" key="2">
    <source>
        <dbReference type="ARBA" id="ARBA00008417"/>
    </source>
</evidence>
<comment type="similarity">
    <text evidence="2">Belongs to the multi antimicrobial extrusion (MATE) (TC 2.A.66.1) family. MepA subfamily.</text>
</comment>
<dbReference type="InterPro" id="IPR048279">
    <property type="entry name" value="MdtK-like"/>
</dbReference>
<dbReference type="InterPro" id="IPR002528">
    <property type="entry name" value="MATE_fam"/>
</dbReference>
<feature type="transmembrane region" description="Helical" evidence="10">
    <location>
        <begin position="237"/>
        <end position="261"/>
    </location>
</feature>